<dbReference type="VEuPathDB" id="VectorBase:FBgn0262005"/>
<sequence length="310" mass="35789">MPAVWVWMLLAVMNLTLGQSISDHADNEVSKPIPEYYGRAQQEPRRSSCKKCYPYLYPKDKYYVLPKRTGERKRHNVVFLVKDRRTGRPVKVAFRNGLKNSRNVRVLKAFNNNNDPCRAKTGRCVYRLFNRKTFRTYKADFRTGRKNADYQCPQSPVLIMPNVIVNLSLIFLFLGGIFHLNEAQTTDCSNSCIFRARCTPYYKDLVWSVVDRVCRVFQNGCIFANENCMRANRCLPPMVATTKEECTKEIYCPRWCSRGAPPVCAWFPYTDSNGNTGGRDMSFGSRCLLDMYACRNEQAYVNEPRIGSCT</sequence>
<dbReference type="InterPro" id="IPR002350">
    <property type="entry name" value="Kazal_dom"/>
</dbReference>
<dbReference type="VEuPathDB" id="VectorBase:FBgn0262006"/>
<evidence type="ECO:0000256" key="1">
    <source>
        <dbReference type="SAM" id="SignalP"/>
    </source>
</evidence>
<dbReference type="HOGENOM" id="CLU_130594_0_0_1"/>
<organism evidence="3">
    <name type="scientific">Drosophila melanogaster</name>
    <name type="common">Fruit fly</name>
    <dbReference type="NCBI Taxonomy" id="7227"/>
    <lineage>
        <taxon>Eukaryota</taxon>
        <taxon>Metazoa</taxon>
        <taxon>Ecdysozoa</taxon>
        <taxon>Arthropoda</taxon>
        <taxon>Hexapoda</taxon>
        <taxon>Insecta</taxon>
        <taxon>Pterygota</taxon>
        <taxon>Neoptera</taxon>
        <taxon>Endopterygota</taxon>
        <taxon>Diptera</taxon>
        <taxon>Brachycera</taxon>
        <taxon>Muscomorpha</taxon>
        <taxon>Ephydroidea</taxon>
        <taxon>Drosophilidae</taxon>
        <taxon>Drosophila</taxon>
        <taxon>Sophophora</taxon>
    </lineage>
</organism>
<feature type="domain" description="Kazal-like" evidence="2">
    <location>
        <begin position="247"/>
        <end position="310"/>
    </location>
</feature>
<dbReference type="EMBL" id="BK002611">
    <property type="protein sequence ID" value="DAA04117.1"/>
    <property type="molecule type" value="Genomic_DNA"/>
</dbReference>
<evidence type="ECO:0000259" key="2">
    <source>
        <dbReference type="PROSITE" id="PS51465"/>
    </source>
</evidence>
<accession>Q6IJV5</accession>
<feature type="chain" id="PRO_5004275307" evidence="1">
    <location>
        <begin position="19"/>
        <end position="310"/>
    </location>
</feature>
<reference evidence="3" key="1">
    <citation type="journal article" date="2003" name="Genome Biol.">
        <title>An integrated gene annotation and transcriptional profiling approach towards the full gene content of the Drosophila genome.</title>
        <authorList>
            <person name="Hild M."/>
            <person name="Beckmann B."/>
            <person name="Haas S.A."/>
            <person name="Koch B."/>
            <person name="Solovyev V."/>
            <person name="Busold C."/>
            <person name="Fellenberg K."/>
            <person name="Boutros M."/>
            <person name="Vingron M."/>
            <person name="Sauer F."/>
            <person name="Hoheisel J.D."/>
            <person name="Paro R."/>
        </authorList>
    </citation>
    <scope>NUCLEOTIDE SEQUENCE</scope>
</reference>
<evidence type="ECO:0000313" key="3">
    <source>
        <dbReference type="EMBL" id="DAA04117.1"/>
    </source>
</evidence>
<keyword evidence="1" id="KW-0732">Signal</keyword>
<dbReference type="ExpressionAtlas" id="Q6IJV5">
    <property type="expression patterns" value="baseline and differential"/>
</dbReference>
<dbReference type="OrthoDB" id="7886846at2759"/>
<dbReference type="AlphaFoldDB" id="Q6IJV5"/>
<proteinExistence type="predicted"/>
<feature type="signal peptide" evidence="1">
    <location>
        <begin position="1"/>
        <end position="18"/>
    </location>
</feature>
<dbReference type="Bgee" id="FBgn0262005">
    <property type="expression patterns" value="Expressed in saliva-secreting gland and 4 other cell types or tissues"/>
</dbReference>
<gene>
    <name evidence="3" type="ORF">HDC14119</name>
</gene>
<name>Q6IJV5_DROME</name>
<dbReference type="PROSITE" id="PS51465">
    <property type="entry name" value="KAZAL_2"/>
    <property type="match status" value="1"/>
</dbReference>
<protein>
    <submittedName>
        <fullName evidence="3">HDC14119</fullName>
    </submittedName>
</protein>